<dbReference type="InterPro" id="IPR002404">
    <property type="entry name" value="IRS_PTB"/>
</dbReference>
<dbReference type="PROSITE" id="PS51064">
    <property type="entry name" value="IRS_PTB"/>
    <property type="match status" value="1"/>
</dbReference>
<feature type="region of interest" description="Disordered" evidence="1">
    <location>
        <begin position="585"/>
        <end position="646"/>
    </location>
</feature>
<dbReference type="PANTHER" id="PTHR21636:SF2">
    <property type="entry name" value="PROTEIN DOK-7"/>
    <property type="match status" value="1"/>
</dbReference>
<feature type="compositionally biased region" description="Pro residues" evidence="1">
    <location>
        <begin position="633"/>
        <end position="642"/>
    </location>
</feature>
<feature type="compositionally biased region" description="Polar residues" evidence="1">
    <location>
        <begin position="508"/>
        <end position="534"/>
    </location>
</feature>
<dbReference type="GO" id="GO:0007528">
    <property type="term" value="P:neuromuscular junction development"/>
    <property type="evidence" value="ECO:0007669"/>
    <property type="project" value="TreeGrafter"/>
</dbReference>
<reference evidence="4 5" key="1">
    <citation type="journal article" date="2023" name="Genes (Basel)">
        <title>Chromosome-Level Genome Assembly and Circadian Gene Repertoire of the Patagonia Blennie Eleginops maclovinus-The Closest Ancestral Proxy of Antarctic Cryonotothenioids.</title>
        <authorList>
            <person name="Cheng C.C."/>
            <person name="Rivera-Colon A.G."/>
            <person name="Minhas B.F."/>
            <person name="Wilson L."/>
            <person name="Rayamajhi N."/>
            <person name="Vargas-Chacoff L."/>
            <person name="Catchen J.M."/>
        </authorList>
    </citation>
    <scope>NUCLEOTIDE SEQUENCE [LARGE SCALE GENOMIC DNA]</scope>
    <source>
        <strain evidence="4">JMC-PN-2008</strain>
    </source>
</reference>
<feature type="compositionally biased region" description="Polar residues" evidence="1">
    <location>
        <begin position="476"/>
        <end position="490"/>
    </location>
</feature>
<feature type="region of interest" description="Disordered" evidence="1">
    <location>
        <begin position="739"/>
        <end position="761"/>
    </location>
</feature>
<evidence type="ECO:0008006" key="6">
    <source>
        <dbReference type="Google" id="ProtNLM"/>
    </source>
</evidence>
<accession>A0AAN7XU15</accession>
<dbReference type="SMART" id="SM01244">
    <property type="entry name" value="IRS"/>
    <property type="match status" value="1"/>
</dbReference>
<dbReference type="InterPro" id="IPR001849">
    <property type="entry name" value="PH_domain"/>
</dbReference>
<dbReference type="Proteomes" id="UP001346869">
    <property type="component" value="Unassembled WGS sequence"/>
</dbReference>
<keyword evidence="5" id="KW-1185">Reference proteome</keyword>
<sequence>MTDTVVAEGQVKFRDGKKWKSRCVVLRKPSPVADCLSLLVYKENKKKKGKREKGSGHKERLNVTLEGICGVEPGPGYDGVSYSLSILCLAHTLVLGFNSRETLLAWDTRIRYSLGEVHRLCVNVEPGTKLESGPASLHLCNNLLVLTRGVPPVVIGHWKLSALRRYGAVPNGFVFEGGTRCGYWAGVFFLSCSEGEKISFLFDCIVRGITPSRTPHGLRPVLPDPNADPALAEERLSLEASELEKRLSMLSQCSLASSTASTYSCSTSVAGDDHSSISSSSSSQSDTSYGSRLHFRAEPLARPHISTDTASSSSTLKSLSDSDDRLYAAVMGSSGTRPSSAQLHLRGLNDSGRQSSLDSGIGVATGSQSSYSGSCSSYTGSLDMASQGGEGEFGSVASLPAHLPSSPPPYPPSSPHPPPPISPPPSSPFPTTLTPEPASSTSCPCASRSCSRSSQRHSEDYQIPSLLRLRYDTPRSLLQSLSLREPSVQQGPPELGRDSRSSVDAGWSQGQRLSISPTGSRAQHQAMMQCSHTWGSERAPSVDSEGRSTPRPLLPSGGPVSGETQCGHGLDNYITPEQWRSARNRCSSQVARSPSGLSASAETQDHPLCVREEQDDVGEKCEGPKSSGSSRPPSAPPPPPVAVRPTSSWGMIQSARQALPVSLESWHHIDSTVNYVNIPISPLPARTPRELLYTELDLQEPGCSPHGAVRALMSRPGEGSISYAHLNIAAMETAQRVGAEHVQGREGRLTQLESRWRGPPN</sequence>
<dbReference type="SUPFAM" id="SSF50729">
    <property type="entry name" value="PH domain-like"/>
    <property type="match status" value="2"/>
</dbReference>
<dbReference type="Pfam" id="PF02174">
    <property type="entry name" value="IRS"/>
    <property type="match status" value="1"/>
</dbReference>
<dbReference type="PANTHER" id="PTHR21636">
    <property type="entry name" value="PROTEIN DOK-7"/>
    <property type="match status" value="1"/>
</dbReference>
<dbReference type="PROSITE" id="PS50003">
    <property type="entry name" value="PH_DOMAIN"/>
    <property type="match status" value="1"/>
</dbReference>
<feature type="domain" description="IRS-type PTB" evidence="3">
    <location>
        <begin position="111"/>
        <end position="216"/>
    </location>
</feature>
<feature type="domain" description="PH" evidence="2">
    <location>
        <begin position="4"/>
        <end position="115"/>
    </location>
</feature>
<evidence type="ECO:0000259" key="3">
    <source>
        <dbReference type="PROSITE" id="PS51064"/>
    </source>
</evidence>
<dbReference type="EMBL" id="JAUZQC010000009">
    <property type="protein sequence ID" value="KAK5866417.1"/>
    <property type="molecule type" value="Genomic_DNA"/>
</dbReference>
<comment type="caution">
    <text evidence="4">The sequence shown here is derived from an EMBL/GenBank/DDBJ whole genome shotgun (WGS) entry which is preliminary data.</text>
</comment>
<dbReference type="Gene3D" id="2.30.29.30">
    <property type="entry name" value="Pleckstrin-homology domain (PH domain)/Phosphotyrosine-binding domain (PTB)"/>
    <property type="match status" value="2"/>
</dbReference>
<dbReference type="InterPro" id="IPR037746">
    <property type="entry name" value="Dok-7"/>
</dbReference>
<dbReference type="InterPro" id="IPR011993">
    <property type="entry name" value="PH-like_dom_sf"/>
</dbReference>
<gene>
    <name evidence="4" type="ORF">PBY51_020610</name>
</gene>
<dbReference type="CDD" id="cd13165">
    <property type="entry name" value="PTB_DOK7"/>
    <property type="match status" value="1"/>
</dbReference>
<feature type="compositionally biased region" description="Basic and acidic residues" evidence="1">
    <location>
        <begin position="739"/>
        <end position="748"/>
    </location>
</feature>
<feature type="compositionally biased region" description="Low complexity" evidence="1">
    <location>
        <begin position="429"/>
        <end position="453"/>
    </location>
</feature>
<dbReference type="GO" id="GO:0019901">
    <property type="term" value="F:protein kinase binding"/>
    <property type="evidence" value="ECO:0007669"/>
    <property type="project" value="InterPro"/>
</dbReference>
<feature type="compositionally biased region" description="Low complexity" evidence="1">
    <location>
        <begin position="306"/>
        <end position="319"/>
    </location>
</feature>
<organism evidence="4 5">
    <name type="scientific">Eleginops maclovinus</name>
    <name type="common">Patagonian blennie</name>
    <name type="synonym">Eleginus maclovinus</name>
    <dbReference type="NCBI Taxonomy" id="56733"/>
    <lineage>
        <taxon>Eukaryota</taxon>
        <taxon>Metazoa</taxon>
        <taxon>Chordata</taxon>
        <taxon>Craniata</taxon>
        <taxon>Vertebrata</taxon>
        <taxon>Euteleostomi</taxon>
        <taxon>Actinopterygii</taxon>
        <taxon>Neopterygii</taxon>
        <taxon>Teleostei</taxon>
        <taxon>Neoteleostei</taxon>
        <taxon>Acanthomorphata</taxon>
        <taxon>Eupercaria</taxon>
        <taxon>Perciformes</taxon>
        <taxon>Notothenioidei</taxon>
        <taxon>Eleginopidae</taxon>
        <taxon>Eleginops</taxon>
    </lineage>
</organism>
<feature type="compositionally biased region" description="Pro residues" evidence="1">
    <location>
        <begin position="405"/>
        <end position="428"/>
    </location>
</feature>
<evidence type="ECO:0000256" key="1">
    <source>
        <dbReference type="SAM" id="MobiDB-lite"/>
    </source>
</evidence>
<dbReference type="InterPro" id="IPR037748">
    <property type="entry name" value="Dok-7_PTB"/>
</dbReference>
<feature type="region of interest" description="Disordered" evidence="1">
    <location>
        <begin position="349"/>
        <end position="572"/>
    </location>
</feature>
<feature type="compositionally biased region" description="Low complexity" evidence="1">
    <location>
        <begin position="365"/>
        <end position="381"/>
    </location>
</feature>
<evidence type="ECO:0000313" key="4">
    <source>
        <dbReference type="EMBL" id="KAK5866417.1"/>
    </source>
</evidence>
<evidence type="ECO:0000259" key="2">
    <source>
        <dbReference type="PROSITE" id="PS50003"/>
    </source>
</evidence>
<evidence type="ECO:0000313" key="5">
    <source>
        <dbReference type="Proteomes" id="UP001346869"/>
    </source>
</evidence>
<dbReference type="AlphaFoldDB" id="A0AAN7XU15"/>
<protein>
    <recommendedName>
        <fullName evidence="6">Docking protein 7</fullName>
    </recommendedName>
</protein>
<proteinExistence type="predicted"/>
<feature type="region of interest" description="Disordered" evidence="1">
    <location>
        <begin position="298"/>
        <end position="319"/>
    </location>
</feature>
<name>A0AAN7XU15_ELEMC</name>
<feature type="compositionally biased region" description="Basic and acidic residues" evidence="1">
    <location>
        <begin position="603"/>
        <end position="623"/>
    </location>
</feature>
<feature type="compositionally biased region" description="Polar residues" evidence="1">
    <location>
        <begin position="585"/>
        <end position="602"/>
    </location>
</feature>
<reference evidence="4 5" key="2">
    <citation type="journal article" date="2023" name="Mol. Biol. Evol.">
        <title>Genomics of Secondarily Temperate Adaptation in the Only Non-Antarctic Icefish.</title>
        <authorList>
            <person name="Rivera-Colon A.G."/>
            <person name="Rayamajhi N."/>
            <person name="Minhas B.F."/>
            <person name="Madrigal G."/>
            <person name="Bilyk K.T."/>
            <person name="Yoon V."/>
            <person name="Hune M."/>
            <person name="Gregory S."/>
            <person name="Cheng C.H.C."/>
            <person name="Catchen J.M."/>
        </authorList>
    </citation>
    <scope>NUCLEOTIDE SEQUENCE [LARGE SCALE GENOMIC DNA]</scope>
    <source>
        <strain evidence="4">JMC-PN-2008</strain>
    </source>
</reference>